<organism evidence="1">
    <name type="scientific">Flagellimonas sp. MMG031</name>
    <dbReference type="NCBI Taxonomy" id="3158549"/>
    <lineage>
        <taxon>Bacteria</taxon>
        <taxon>Pseudomonadati</taxon>
        <taxon>Bacteroidota</taxon>
        <taxon>Flavobacteriia</taxon>
        <taxon>Flavobacteriales</taxon>
        <taxon>Flavobacteriaceae</taxon>
        <taxon>Flagellimonas</taxon>
    </lineage>
</organism>
<sequence>MKTSPRRERFERIAANRVAGVLKGLDSLEKCSNRNNYEYNDDDVKKMERALKEKVAEVIRSFSKELDRGKDIEFKF</sequence>
<dbReference type="EMBL" id="CP157804">
    <property type="protein sequence ID" value="XBQ22235.1"/>
    <property type="molecule type" value="Genomic_DNA"/>
</dbReference>
<evidence type="ECO:0000313" key="1">
    <source>
        <dbReference type="EMBL" id="XBQ22235.1"/>
    </source>
</evidence>
<proteinExistence type="predicted"/>
<name>A0AAU7MUY0_9FLAO</name>
<dbReference type="RefSeq" id="WP_349351244.1">
    <property type="nucleotide sequence ID" value="NZ_CP157804.1"/>
</dbReference>
<accession>A0AAU7MUY0</accession>
<gene>
    <name evidence="1" type="ORF">ABNE31_11555</name>
</gene>
<protein>
    <submittedName>
        <fullName evidence="1">Uncharacterized protein</fullName>
    </submittedName>
</protein>
<dbReference type="KEGG" id="fld:ABNE31_11555"/>
<reference evidence="1" key="1">
    <citation type="submission" date="2024-05" db="EMBL/GenBank/DDBJ databases">
        <title>Draft Genome Sequences of Flagellimonas sp. MMG031 and Marinobacter sp. MMG032 Isolated from the dinoflagellate Symbiodinium pilosum.</title>
        <authorList>
            <person name="Shikuma N.J."/>
            <person name="Farrell M.V."/>
        </authorList>
    </citation>
    <scope>NUCLEOTIDE SEQUENCE</scope>
    <source>
        <strain evidence="1">MMG031</strain>
    </source>
</reference>
<dbReference type="AlphaFoldDB" id="A0AAU7MUY0"/>